<reference evidence="1 2" key="1">
    <citation type="submission" date="2021-06" db="EMBL/GenBank/DDBJ databases">
        <title>Bacterium isolated from marine sediment.</title>
        <authorList>
            <person name="Zhu K.-L."/>
            <person name="Du Z.-J."/>
            <person name="Liang Q.-Y."/>
        </authorList>
    </citation>
    <scope>NUCLEOTIDE SEQUENCE [LARGE SCALE GENOMIC DNA]</scope>
    <source>
        <strain evidence="1 2">A346</strain>
    </source>
</reference>
<keyword evidence="2" id="KW-1185">Reference proteome</keyword>
<organism evidence="1 2">
    <name type="scientific">Marinobacterium weihaiense</name>
    <dbReference type="NCBI Taxonomy" id="2851016"/>
    <lineage>
        <taxon>Bacteria</taxon>
        <taxon>Pseudomonadati</taxon>
        <taxon>Pseudomonadota</taxon>
        <taxon>Gammaproteobacteria</taxon>
        <taxon>Oceanospirillales</taxon>
        <taxon>Oceanospirillaceae</taxon>
        <taxon>Marinobacterium</taxon>
    </lineage>
</organism>
<evidence type="ECO:0000313" key="1">
    <source>
        <dbReference type="EMBL" id="MBV0934803.1"/>
    </source>
</evidence>
<comment type="caution">
    <text evidence="1">The sequence shown here is derived from an EMBL/GenBank/DDBJ whole genome shotgun (WGS) entry which is preliminary data.</text>
</comment>
<evidence type="ECO:0000313" key="2">
    <source>
        <dbReference type="Proteomes" id="UP000755551"/>
    </source>
</evidence>
<sequence>MKNIVFERLEKELAEEGSRYFGEATPEFDLYMDVNVYALRKMTEHIFFNDNVFTSRLIEGLCAYSGLSVFDFINDANKQIDSYKKIKEFEIEYGNRVSLWISTVEKWEDWEKCLEVVEWNVSKISENGSDKPIFEPSGDKRYRTSESRNLWVMNRPWNGKPEEIDREQYYIGIVDEIERKIHRVEGDGRDFVRYNNKLYPVHSRFEFAAIISFVRREVLYFFSNIHRTPDPIQDVIPREFICLEEEAHS</sequence>
<protein>
    <submittedName>
        <fullName evidence="1">Uncharacterized protein</fullName>
    </submittedName>
</protein>
<dbReference type="Proteomes" id="UP000755551">
    <property type="component" value="Unassembled WGS sequence"/>
</dbReference>
<name>A0ABS6MES9_9GAMM</name>
<gene>
    <name evidence="1" type="ORF">KTN04_15800</name>
</gene>
<proteinExistence type="predicted"/>
<accession>A0ABS6MES9</accession>
<dbReference type="RefSeq" id="WP_217336201.1">
    <property type="nucleotide sequence ID" value="NZ_JAHQZT010000037.1"/>
</dbReference>
<dbReference type="EMBL" id="JAHQZT010000037">
    <property type="protein sequence ID" value="MBV0934803.1"/>
    <property type="molecule type" value="Genomic_DNA"/>
</dbReference>